<sequence>MGCCFSKELTTSKNNEKTGLLQKSGEEEAPENRISKTLPSILETVESKELHAAKKTNADPGPVTKTKYNRPFNFFLSFSHILKVFNRYENLEKSKEKEDWDGSERIFENTSKNTQCVNNTEISQCSSHNGNKYILAREPCCSLDCVSPSWEPVSVDPNSQEETLLNMSYLEYYPVKCEHSQTQREETVENVQDNSRDSHRKISDASCRQTAIPAFTYIDIDHRQHGREEFYSICIVDAEDLRMDEEMPATERGVIAADIDNSAVTVEGMCNVVCPLDTRKEFPILQSAQVEAEFNTQKEPSVGEEKHSSNLQKNETKDSVSLNESINRNDESVKFVHPLRGEQYCSYSKGVKHVDSFTSDILLGLNAKEHNSGKRNCNIETTPFHLSEHLLKTEKEANTKQKLDDTTDNSCFHLDSDSFSVKQDLENLSQEDSLLKPESKLNSNEKTDKFQTTCSEFKEEAPFTTCECDSKLEQLLEDEEKYTDENLCSLENALVANMINMPSKLKSVSDFQTDMKGSAETKRVPNILSPNTMEDDNHVSIIGQTPSYQADNIPVETGCLRRTSLRERNHTLASCEPHNVSTHEIIEKENYLVCQLSPALPENKSKLYDYSSSFNKNSISSVSLLAYSNVNKMDLNYKQDELWDRCSFHAVENELSAGTDPARLTGSGVEMVKQQKLEMHQRETVNNETENSEPDSEVTIFDHDSNTVSLSRDLMHNQNVFSVTHDRPVTLEDCTDRLKMRNSFRNHEMVSNPSSQRSYSNVLQKKVGKCDVIDKCDDKELESVYIKRSTEPSAEELSKTYEKCVSDLQELEFQRDEENLCHNQSKEENVSDTSTGYTEAQTSENKKWLGTKNTESENSSYTLNAEMKSLKTLSTANHKQTETCDLNTSDAHFCGVYTDPEQVDRYAATPSYELPNVQVGARELQQGNGRCVLHLMEDILNESENACKVATPNSHDEMSSQFLTLQTDDADLTSQIFSDTMFSGNSEYLMGYLWNTATSNTVMENNRQNIPNENVQNQPQDLTVSSFAIERDPYQLLVAKNDGIWGWQDEEFFLFCLRCCLIAYFWCVVSS</sequence>
<dbReference type="STRING" id="38772.ENSGAGP00000011118"/>
<evidence type="ECO:0000313" key="2">
    <source>
        <dbReference type="Ensembl" id="ENSGAGP00000011118.1"/>
    </source>
</evidence>
<protein>
    <submittedName>
        <fullName evidence="2">Uncharacterized protein</fullName>
    </submittedName>
</protein>
<feature type="region of interest" description="Disordered" evidence="1">
    <location>
        <begin position="820"/>
        <end position="859"/>
    </location>
</feature>
<feature type="region of interest" description="Disordered" evidence="1">
    <location>
        <begin position="15"/>
        <end position="36"/>
    </location>
</feature>
<dbReference type="AlphaFoldDB" id="A0A452H8Q2"/>
<reference evidence="3" key="1">
    <citation type="journal article" date="2017" name="PLoS ONE">
        <title>The Agassiz's desert tortoise genome provides a resource for the conservation of a threatened species.</title>
        <authorList>
            <person name="Tollis M."/>
            <person name="DeNardo D.F."/>
            <person name="Cornelius J.A."/>
            <person name="Dolby G.A."/>
            <person name="Edwards T."/>
            <person name="Henen B.T."/>
            <person name="Karl A.E."/>
            <person name="Murphy R.W."/>
            <person name="Kusumi K."/>
        </authorList>
    </citation>
    <scope>NUCLEOTIDE SEQUENCE [LARGE SCALE GENOMIC DNA]</scope>
</reference>
<dbReference type="Ensembl" id="ENSGAGT00000012732.1">
    <property type="protein sequence ID" value="ENSGAGP00000011118.1"/>
    <property type="gene ID" value="ENSGAGG00000008602.1"/>
</dbReference>
<feature type="region of interest" description="Disordered" evidence="1">
    <location>
        <begin position="293"/>
        <end position="322"/>
    </location>
</feature>
<keyword evidence="3" id="KW-1185">Reference proteome</keyword>
<organism evidence="2 3">
    <name type="scientific">Gopherus agassizii</name>
    <name type="common">Agassiz's desert tortoise</name>
    <dbReference type="NCBI Taxonomy" id="38772"/>
    <lineage>
        <taxon>Eukaryota</taxon>
        <taxon>Metazoa</taxon>
        <taxon>Chordata</taxon>
        <taxon>Craniata</taxon>
        <taxon>Vertebrata</taxon>
        <taxon>Euteleostomi</taxon>
        <taxon>Archelosauria</taxon>
        <taxon>Testudinata</taxon>
        <taxon>Testudines</taxon>
        <taxon>Cryptodira</taxon>
        <taxon>Durocryptodira</taxon>
        <taxon>Testudinoidea</taxon>
        <taxon>Testudinidae</taxon>
        <taxon>Gopherus</taxon>
    </lineage>
</organism>
<name>A0A452H8Q2_9SAUR</name>
<feature type="compositionally biased region" description="Polar residues" evidence="1">
    <location>
        <begin position="831"/>
        <end position="843"/>
    </location>
</feature>
<feature type="compositionally biased region" description="Basic and acidic residues" evidence="1">
    <location>
        <begin position="24"/>
        <end position="34"/>
    </location>
</feature>
<reference evidence="2" key="2">
    <citation type="submission" date="2025-08" db="UniProtKB">
        <authorList>
            <consortium name="Ensembl"/>
        </authorList>
    </citation>
    <scope>IDENTIFICATION</scope>
</reference>
<dbReference type="Proteomes" id="UP000291020">
    <property type="component" value="Unassembled WGS sequence"/>
</dbReference>
<accession>A0A452H8Q2</accession>
<feature type="compositionally biased region" description="Basic and acidic residues" evidence="1">
    <location>
        <begin position="820"/>
        <end position="829"/>
    </location>
</feature>
<evidence type="ECO:0000313" key="3">
    <source>
        <dbReference type="Proteomes" id="UP000291020"/>
    </source>
</evidence>
<evidence type="ECO:0000256" key="1">
    <source>
        <dbReference type="SAM" id="MobiDB-lite"/>
    </source>
</evidence>
<feature type="compositionally biased region" description="Basic and acidic residues" evidence="1">
    <location>
        <begin position="301"/>
        <end position="318"/>
    </location>
</feature>
<proteinExistence type="predicted"/>
<reference evidence="2" key="3">
    <citation type="submission" date="2025-09" db="UniProtKB">
        <authorList>
            <consortium name="Ensembl"/>
        </authorList>
    </citation>
    <scope>IDENTIFICATION</scope>
</reference>